<evidence type="ECO:0000256" key="5">
    <source>
        <dbReference type="ARBA" id="ARBA00022842"/>
    </source>
</evidence>
<dbReference type="PROSITE" id="PS52039">
    <property type="entry name" value="TOPO_IA_2"/>
    <property type="match status" value="1"/>
</dbReference>
<dbReference type="GO" id="GO:0006281">
    <property type="term" value="P:DNA repair"/>
    <property type="evidence" value="ECO:0007669"/>
    <property type="project" value="TreeGrafter"/>
</dbReference>
<accession>A0A9Q3ZF55</accession>
<dbReference type="PANTHER" id="PTHR11390:SF21">
    <property type="entry name" value="DNA TOPOISOMERASE 3-ALPHA"/>
    <property type="match status" value="1"/>
</dbReference>
<dbReference type="EMBL" id="JAJVKT010000012">
    <property type="protein sequence ID" value="MCE7509176.1"/>
    <property type="molecule type" value="Genomic_DNA"/>
</dbReference>
<keyword evidence="6" id="KW-0799">Topoisomerase</keyword>
<evidence type="ECO:0000256" key="6">
    <source>
        <dbReference type="ARBA" id="ARBA00023029"/>
    </source>
</evidence>
<feature type="domain" description="Topo IA-type catalytic" evidence="15">
    <location>
        <begin position="152"/>
        <end position="620"/>
    </location>
</feature>
<sequence length="717" mass="78079">MTTVYLCEKPSQGQDIARVLGATRKGNGCRSTSSEDVVVTWCFGHLLEMAPPEAYDPALKSWALDTLPIIPEQWRLVVKPSAQRQFTIIKKWLGRASRLVIATDADREGEVIAREVMALCGYRGPTQRLWLSALNDAGIRKALSQLRDGTETYPLYLAGLARARADWLVGMNLTRAYTILGRNVGYPGVLPVGRVQSPTLRLVVDRDRAIEAFRPSPYWTITSTLEAQGIAAPAFRAHWQPPKANCDSQGRCINETVARTVAQQCSSVGAQAKVTDCKKESKGAAPPLPFDLNSLQQEAGKRFGLAGDQVEKAAQALYETYKLISYPRTECRYLPTSMHSEAPEVLRALLAREPELALIQPSLDINRRTKAWNDTVVEKASHHGIIPTVESVDLDRLSATERQVYGLIRRQYLVQFLPDHQYDETELTLSIQGHTFVAKGKATVEPGWTRLFPSSKPAQRAGNDPHGEEEQQDGSGDNGTVPDLPEGTSCAVQSVGCNRKMTTPPARYTDGTLIAAMKNIAKVVTDPQLRAILRDTAGLGTGATRANIIATLKKRGFIEKKRGHLVSTEQGRQLIDALPSAITNPDTTAAWEQALEDIATGTGTLDDFMRRQLDWLNTVVTYAKGQTLSALAATVKGSALPCQCGGSAAEAAKSWRCAACGNTVWKTTFGKKLTVNQAAGLLAGKTVPLKGLTSKKTGKKYDAKAILTDGKVQLSFD</sequence>
<dbReference type="GO" id="GO:0046872">
    <property type="term" value="F:metal ion binding"/>
    <property type="evidence" value="ECO:0007669"/>
    <property type="project" value="UniProtKB-KW"/>
</dbReference>
<dbReference type="PROSITE" id="PS00396">
    <property type="entry name" value="TOPO_IA_1"/>
    <property type="match status" value="1"/>
</dbReference>
<evidence type="ECO:0000313" key="17">
    <source>
        <dbReference type="Proteomes" id="UP001107961"/>
    </source>
</evidence>
<evidence type="ECO:0000256" key="11">
    <source>
        <dbReference type="ARBA" id="ARBA00032235"/>
    </source>
</evidence>
<dbReference type="InterPro" id="IPR013826">
    <property type="entry name" value="Topo_IA_cen_sub3"/>
</dbReference>
<organism evidence="16 17">
    <name type="scientific">Alloalcanivorax xenomutans</name>
    <dbReference type="NCBI Taxonomy" id="1094342"/>
    <lineage>
        <taxon>Bacteria</taxon>
        <taxon>Pseudomonadati</taxon>
        <taxon>Pseudomonadota</taxon>
        <taxon>Gammaproteobacteria</taxon>
        <taxon>Oceanospirillales</taxon>
        <taxon>Alcanivoracaceae</taxon>
        <taxon>Alloalcanivorax</taxon>
    </lineage>
</organism>
<keyword evidence="17" id="KW-1185">Reference proteome</keyword>
<evidence type="ECO:0000256" key="2">
    <source>
        <dbReference type="ARBA" id="ARBA00009446"/>
    </source>
</evidence>
<evidence type="ECO:0000256" key="12">
    <source>
        <dbReference type="ARBA" id="ARBA00032877"/>
    </source>
</evidence>
<evidence type="ECO:0000256" key="9">
    <source>
        <dbReference type="ARBA" id="ARBA00030003"/>
    </source>
</evidence>
<comment type="similarity">
    <text evidence="2">Belongs to the type IA topoisomerase family.</text>
</comment>
<dbReference type="Pfam" id="PF01131">
    <property type="entry name" value="Topoisom_bac"/>
    <property type="match status" value="1"/>
</dbReference>
<dbReference type="Pfam" id="PF13342">
    <property type="entry name" value="Toprim_Crpt"/>
    <property type="match status" value="1"/>
</dbReference>
<dbReference type="PRINTS" id="PR00417">
    <property type="entry name" value="PRTPISMRASEI"/>
</dbReference>
<dbReference type="InterPro" id="IPR013825">
    <property type="entry name" value="Topo_IA_cen_sub2"/>
</dbReference>
<dbReference type="InterPro" id="IPR003602">
    <property type="entry name" value="Topo_IA_DNA-bd_dom"/>
</dbReference>
<dbReference type="RefSeq" id="WP_233925851.1">
    <property type="nucleotide sequence ID" value="NZ_JAJVKT010000012.1"/>
</dbReference>
<evidence type="ECO:0000256" key="7">
    <source>
        <dbReference type="ARBA" id="ARBA00023125"/>
    </source>
</evidence>
<dbReference type="InterPro" id="IPR013824">
    <property type="entry name" value="Topo_IA_cen_sub1"/>
</dbReference>
<evidence type="ECO:0000256" key="3">
    <source>
        <dbReference type="ARBA" id="ARBA00012891"/>
    </source>
</evidence>
<dbReference type="SMART" id="SM00493">
    <property type="entry name" value="TOPRIM"/>
    <property type="match status" value="1"/>
</dbReference>
<reference evidence="16" key="1">
    <citation type="submission" date="2022-01" db="EMBL/GenBank/DDBJ databases">
        <authorList>
            <person name="Karlyshev A.V."/>
            <person name="Jaspars M."/>
        </authorList>
    </citation>
    <scope>NUCLEOTIDE SEQUENCE</scope>
    <source>
        <strain evidence="16">AGSA3-2</strain>
    </source>
</reference>
<dbReference type="EC" id="5.6.2.1" evidence="3"/>
<dbReference type="Gene3D" id="1.10.290.10">
    <property type="entry name" value="Topoisomerase I, domain 4"/>
    <property type="match status" value="1"/>
</dbReference>
<dbReference type="InterPro" id="IPR023406">
    <property type="entry name" value="Topo_IA_AS"/>
</dbReference>
<dbReference type="InterPro" id="IPR003601">
    <property type="entry name" value="Topo_IA_2"/>
</dbReference>
<dbReference type="GO" id="GO:0003917">
    <property type="term" value="F:DNA topoisomerase type I (single strand cut, ATP-independent) activity"/>
    <property type="evidence" value="ECO:0007669"/>
    <property type="project" value="UniProtKB-EC"/>
</dbReference>
<dbReference type="Gene3D" id="2.70.20.10">
    <property type="entry name" value="Topoisomerase I, domain 3"/>
    <property type="match status" value="1"/>
</dbReference>
<evidence type="ECO:0000256" key="10">
    <source>
        <dbReference type="ARBA" id="ARBA00031985"/>
    </source>
</evidence>
<keyword evidence="5" id="KW-0460">Magnesium</keyword>
<dbReference type="PROSITE" id="PS50880">
    <property type="entry name" value="TOPRIM"/>
    <property type="match status" value="1"/>
</dbReference>
<dbReference type="GO" id="GO:0006310">
    <property type="term" value="P:DNA recombination"/>
    <property type="evidence" value="ECO:0007669"/>
    <property type="project" value="TreeGrafter"/>
</dbReference>
<dbReference type="Gene3D" id="1.10.460.10">
    <property type="entry name" value="Topoisomerase I, domain 2"/>
    <property type="match status" value="1"/>
</dbReference>
<evidence type="ECO:0000256" key="8">
    <source>
        <dbReference type="ARBA" id="ARBA00023235"/>
    </source>
</evidence>
<evidence type="ECO:0000256" key="13">
    <source>
        <dbReference type="SAM" id="MobiDB-lite"/>
    </source>
</evidence>
<dbReference type="AlphaFoldDB" id="A0A9Q3ZF55"/>
<keyword evidence="7" id="KW-0238">DNA-binding</keyword>
<dbReference type="InterPro" id="IPR006171">
    <property type="entry name" value="TOPRIM_dom"/>
</dbReference>
<dbReference type="InterPro" id="IPR025589">
    <property type="entry name" value="Toprim_C_rpt"/>
</dbReference>
<dbReference type="GO" id="GO:0006265">
    <property type="term" value="P:DNA topological change"/>
    <property type="evidence" value="ECO:0007669"/>
    <property type="project" value="InterPro"/>
</dbReference>
<evidence type="ECO:0000313" key="16">
    <source>
        <dbReference type="EMBL" id="MCE7509176.1"/>
    </source>
</evidence>
<dbReference type="InterPro" id="IPR005738">
    <property type="entry name" value="TopoIII"/>
</dbReference>
<dbReference type="InterPro" id="IPR034144">
    <property type="entry name" value="TOPRIM_TopoIII"/>
</dbReference>
<comment type="caution">
    <text evidence="16">The sequence shown here is derived from an EMBL/GenBank/DDBJ whole genome shotgun (WGS) entry which is preliminary data.</text>
</comment>
<dbReference type="PANTHER" id="PTHR11390">
    <property type="entry name" value="PROKARYOTIC DNA TOPOISOMERASE"/>
    <property type="match status" value="1"/>
</dbReference>
<dbReference type="InterPro" id="IPR013497">
    <property type="entry name" value="Topo_IA_cen"/>
</dbReference>
<evidence type="ECO:0000256" key="1">
    <source>
        <dbReference type="ARBA" id="ARBA00000213"/>
    </source>
</evidence>
<evidence type="ECO:0000259" key="14">
    <source>
        <dbReference type="PROSITE" id="PS50880"/>
    </source>
</evidence>
<dbReference type="NCBIfam" id="TIGR01056">
    <property type="entry name" value="topB"/>
    <property type="match status" value="1"/>
</dbReference>
<dbReference type="GO" id="GO:0003677">
    <property type="term" value="F:DNA binding"/>
    <property type="evidence" value="ECO:0007669"/>
    <property type="project" value="UniProtKB-KW"/>
</dbReference>
<feature type="region of interest" description="Disordered" evidence="13">
    <location>
        <begin position="448"/>
        <end position="488"/>
    </location>
</feature>
<dbReference type="InterPro" id="IPR023405">
    <property type="entry name" value="Topo_IA_core_domain"/>
</dbReference>
<name>A0A9Q3ZF55_9GAMM</name>
<dbReference type="InterPro" id="IPR000380">
    <property type="entry name" value="Topo_IA"/>
</dbReference>
<dbReference type="Pfam" id="PF01751">
    <property type="entry name" value="Toprim"/>
    <property type="match status" value="1"/>
</dbReference>
<dbReference type="SMART" id="SM00437">
    <property type="entry name" value="TOP1Ac"/>
    <property type="match status" value="1"/>
</dbReference>
<dbReference type="GO" id="GO:0043597">
    <property type="term" value="C:cytoplasmic replication fork"/>
    <property type="evidence" value="ECO:0007669"/>
    <property type="project" value="TreeGrafter"/>
</dbReference>
<feature type="domain" description="Toprim" evidence="14">
    <location>
        <begin position="2"/>
        <end position="135"/>
    </location>
</feature>
<dbReference type="SUPFAM" id="SSF56712">
    <property type="entry name" value="Prokaryotic type I DNA topoisomerase"/>
    <property type="match status" value="1"/>
</dbReference>
<keyword evidence="8" id="KW-0413">Isomerase</keyword>
<dbReference type="CDD" id="cd00186">
    <property type="entry name" value="TOP1Ac"/>
    <property type="match status" value="1"/>
</dbReference>
<evidence type="ECO:0000259" key="15">
    <source>
        <dbReference type="PROSITE" id="PS52039"/>
    </source>
</evidence>
<dbReference type="SMART" id="SM00436">
    <property type="entry name" value="TOP1Bc"/>
    <property type="match status" value="1"/>
</dbReference>
<evidence type="ECO:0000256" key="4">
    <source>
        <dbReference type="ARBA" id="ARBA00022723"/>
    </source>
</evidence>
<proteinExistence type="inferred from homology"/>
<dbReference type="NCBIfam" id="NF005829">
    <property type="entry name" value="PRK07726.1"/>
    <property type="match status" value="1"/>
</dbReference>
<dbReference type="CDD" id="cd03362">
    <property type="entry name" value="TOPRIM_TopoIA_TopoIII"/>
    <property type="match status" value="1"/>
</dbReference>
<keyword evidence="4" id="KW-0479">Metal-binding</keyword>
<comment type="catalytic activity">
    <reaction evidence="1">
        <text>ATP-independent breakage of single-stranded DNA, followed by passage and rejoining.</text>
        <dbReference type="EC" id="5.6.2.1"/>
    </reaction>
</comment>
<dbReference type="Gene3D" id="3.40.50.140">
    <property type="match status" value="1"/>
</dbReference>
<dbReference type="Proteomes" id="UP001107961">
    <property type="component" value="Unassembled WGS sequence"/>
</dbReference>
<protein>
    <recommendedName>
        <fullName evidence="3">DNA topoisomerase</fullName>
        <ecNumber evidence="3">5.6.2.1</ecNumber>
    </recommendedName>
    <alternativeName>
        <fullName evidence="12">Omega-protein</fullName>
    </alternativeName>
    <alternativeName>
        <fullName evidence="11">Relaxing enzyme</fullName>
    </alternativeName>
    <alternativeName>
        <fullName evidence="9">Swivelase</fullName>
    </alternativeName>
    <alternativeName>
        <fullName evidence="10">Untwisting enzyme</fullName>
    </alternativeName>
</protein>
<gene>
    <name evidence="16" type="ORF">LZG35_11060</name>
</gene>